<evidence type="ECO:0000313" key="3">
    <source>
        <dbReference type="Proteomes" id="UP001482620"/>
    </source>
</evidence>
<evidence type="ECO:0000256" key="1">
    <source>
        <dbReference type="SAM" id="MobiDB-lite"/>
    </source>
</evidence>
<evidence type="ECO:0000313" key="2">
    <source>
        <dbReference type="EMBL" id="MEQ2222989.1"/>
    </source>
</evidence>
<dbReference type="Proteomes" id="UP001482620">
    <property type="component" value="Unassembled WGS sequence"/>
</dbReference>
<dbReference type="EMBL" id="JAHRIQ010005168">
    <property type="protein sequence ID" value="MEQ2222989.1"/>
    <property type="molecule type" value="Genomic_DNA"/>
</dbReference>
<feature type="region of interest" description="Disordered" evidence="1">
    <location>
        <begin position="1"/>
        <end position="25"/>
    </location>
</feature>
<comment type="caution">
    <text evidence="2">The sequence shown here is derived from an EMBL/GenBank/DDBJ whole genome shotgun (WGS) entry which is preliminary data.</text>
</comment>
<proteinExistence type="predicted"/>
<organism evidence="2 3">
    <name type="scientific">Ilyodon furcidens</name>
    <name type="common">goldbreast splitfin</name>
    <dbReference type="NCBI Taxonomy" id="33524"/>
    <lineage>
        <taxon>Eukaryota</taxon>
        <taxon>Metazoa</taxon>
        <taxon>Chordata</taxon>
        <taxon>Craniata</taxon>
        <taxon>Vertebrata</taxon>
        <taxon>Euteleostomi</taxon>
        <taxon>Actinopterygii</taxon>
        <taxon>Neopterygii</taxon>
        <taxon>Teleostei</taxon>
        <taxon>Neoteleostei</taxon>
        <taxon>Acanthomorphata</taxon>
        <taxon>Ovalentaria</taxon>
        <taxon>Atherinomorphae</taxon>
        <taxon>Cyprinodontiformes</taxon>
        <taxon>Goodeidae</taxon>
        <taxon>Ilyodon</taxon>
    </lineage>
</organism>
<sequence length="91" mass="10231">MKVKVRILDGEQGSLSRRGRGNEEPGSCQLELCLENSEGLQVPQNQGTKWNWILEQPEENHTHEAEGSVVRRFLPIRSSSGFLPCSRGEAR</sequence>
<name>A0ABV0SRQ4_9TELE</name>
<keyword evidence="3" id="KW-1185">Reference proteome</keyword>
<reference evidence="2 3" key="1">
    <citation type="submission" date="2021-06" db="EMBL/GenBank/DDBJ databases">
        <authorList>
            <person name="Palmer J.M."/>
        </authorList>
    </citation>
    <scope>NUCLEOTIDE SEQUENCE [LARGE SCALE GENOMIC DNA]</scope>
    <source>
        <strain evidence="3">if_2019</strain>
        <tissue evidence="2">Muscle</tissue>
    </source>
</reference>
<gene>
    <name evidence="2" type="ORF">ILYODFUR_032198</name>
</gene>
<accession>A0ABV0SRQ4</accession>
<protein>
    <submittedName>
        <fullName evidence="2">Uncharacterized protein</fullName>
    </submittedName>
</protein>